<gene>
    <name evidence="1" type="ORF">SE17_24070</name>
</gene>
<feature type="non-terminal residue" evidence="1">
    <location>
        <position position="1"/>
    </location>
</feature>
<dbReference type="Proteomes" id="UP000050509">
    <property type="component" value="Unassembled WGS sequence"/>
</dbReference>
<evidence type="ECO:0000313" key="1">
    <source>
        <dbReference type="EMBL" id="KPV50940.1"/>
    </source>
</evidence>
<protein>
    <submittedName>
        <fullName evidence="1">Uncharacterized protein</fullName>
    </submittedName>
</protein>
<accession>A0A0P9DDR3</accession>
<dbReference type="AlphaFoldDB" id="A0A0P9DDR3"/>
<name>A0A0P9DDR3_9CHLR</name>
<proteinExistence type="predicted"/>
<organism evidence="1 2">
    <name type="scientific">Kouleothrix aurantiaca</name>
    <dbReference type="NCBI Taxonomy" id="186479"/>
    <lineage>
        <taxon>Bacteria</taxon>
        <taxon>Bacillati</taxon>
        <taxon>Chloroflexota</taxon>
        <taxon>Chloroflexia</taxon>
        <taxon>Chloroflexales</taxon>
        <taxon>Roseiflexineae</taxon>
        <taxon>Roseiflexaceae</taxon>
        <taxon>Kouleothrix</taxon>
    </lineage>
</organism>
<dbReference type="EMBL" id="LJCR01001147">
    <property type="protein sequence ID" value="KPV50940.1"/>
    <property type="molecule type" value="Genomic_DNA"/>
</dbReference>
<sequence>ADAGALAFYRAPATGSIEILPGWHLLAVAEGATPAGTPALLVSLGEALPATRLAAPDRLPVSETGALFNTAGVAPHTQGHSQLGFAQIQIEPLRAFIRKRPTSWNAAHTVALSHELALLRTHWLRQHLNQPRYRAFAAIGFGASTLLLGPWDQAAALVLEFRTLLARASGGASPACAAGVLIAKTGYPLARALAEADTMQARAQLGAADFRDRITLLGDTVDWSEAPAIFAEVARLQPHGHTIGAPLLRDLAAYGRLQRLWRETGRTEGLRYKALFAYSLARTLRRGDAELYRWADEIIRSLHGTGDNIALRHIGVIATYLLLSRHDD</sequence>
<keyword evidence="2" id="KW-1185">Reference proteome</keyword>
<comment type="caution">
    <text evidence="1">The sequence shown here is derived from an EMBL/GenBank/DDBJ whole genome shotgun (WGS) entry which is preliminary data.</text>
</comment>
<evidence type="ECO:0000313" key="2">
    <source>
        <dbReference type="Proteomes" id="UP000050509"/>
    </source>
</evidence>
<reference evidence="1 2" key="1">
    <citation type="submission" date="2015-09" db="EMBL/GenBank/DDBJ databases">
        <title>Draft genome sequence of Kouleothrix aurantiaca JCM 19913.</title>
        <authorList>
            <person name="Hemp J."/>
        </authorList>
    </citation>
    <scope>NUCLEOTIDE SEQUENCE [LARGE SCALE GENOMIC DNA]</scope>
    <source>
        <strain evidence="1 2">COM-B</strain>
    </source>
</reference>